<keyword evidence="3" id="KW-1185">Reference proteome</keyword>
<accession>A0AAD6LUP7</accession>
<dbReference type="AlphaFoldDB" id="A0AAD6LUP7"/>
<evidence type="ECO:0000313" key="3">
    <source>
        <dbReference type="Proteomes" id="UP001164929"/>
    </source>
</evidence>
<keyword evidence="1" id="KW-0472">Membrane</keyword>
<organism evidence="2 3">
    <name type="scientific">Populus alba x Populus x berolinensis</name>
    <dbReference type="NCBI Taxonomy" id="444605"/>
    <lineage>
        <taxon>Eukaryota</taxon>
        <taxon>Viridiplantae</taxon>
        <taxon>Streptophyta</taxon>
        <taxon>Embryophyta</taxon>
        <taxon>Tracheophyta</taxon>
        <taxon>Spermatophyta</taxon>
        <taxon>Magnoliopsida</taxon>
        <taxon>eudicotyledons</taxon>
        <taxon>Gunneridae</taxon>
        <taxon>Pentapetalae</taxon>
        <taxon>rosids</taxon>
        <taxon>fabids</taxon>
        <taxon>Malpighiales</taxon>
        <taxon>Salicaceae</taxon>
        <taxon>Saliceae</taxon>
        <taxon>Populus</taxon>
    </lineage>
</organism>
<sequence>MYIISGQWLHIFSHSLYCFLLSSFSFSSSSFIMATEKG</sequence>
<evidence type="ECO:0000313" key="2">
    <source>
        <dbReference type="EMBL" id="KAJ6973563.1"/>
    </source>
</evidence>
<protein>
    <submittedName>
        <fullName evidence="2">Uncharacterized protein</fullName>
    </submittedName>
</protein>
<gene>
    <name evidence="2" type="ORF">NC653_033790</name>
</gene>
<name>A0AAD6LUP7_9ROSI</name>
<proteinExistence type="predicted"/>
<dbReference type="Proteomes" id="UP001164929">
    <property type="component" value="Chromosome 14"/>
</dbReference>
<evidence type="ECO:0000256" key="1">
    <source>
        <dbReference type="SAM" id="Phobius"/>
    </source>
</evidence>
<feature type="transmembrane region" description="Helical" evidence="1">
    <location>
        <begin position="12"/>
        <end position="34"/>
    </location>
</feature>
<dbReference type="EMBL" id="JAQIZT010000014">
    <property type="protein sequence ID" value="KAJ6973563.1"/>
    <property type="molecule type" value="Genomic_DNA"/>
</dbReference>
<reference evidence="2" key="1">
    <citation type="journal article" date="2023" name="Mol. Ecol. Resour.">
        <title>Chromosome-level genome assembly of a triploid poplar Populus alba 'Berolinensis'.</title>
        <authorList>
            <person name="Chen S."/>
            <person name="Yu Y."/>
            <person name="Wang X."/>
            <person name="Wang S."/>
            <person name="Zhang T."/>
            <person name="Zhou Y."/>
            <person name="He R."/>
            <person name="Meng N."/>
            <person name="Wang Y."/>
            <person name="Liu W."/>
            <person name="Liu Z."/>
            <person name="Liu J."/>
            <person name="Guo Q."/>
            <person name="Huang H."/>
            <person name="Sederoff R.R."/>
            <person name="Wang G."/>
            <person name="Qu G."/>
            <person name="Chen S."/>
        </authorList>
    </citation>
    <scope>NUCLEOTIDE SEQUENCE</scope>
    <source>
        <strain evidence="2">SC-2020</strain>
    </source>
</reference>
<keyword evidence="1" id="KW-1133">Transmembrane helix</keyword>
<comment type="caution">
    <text evidence="2">The sequence shown here is derived from an EMBL/GenBank/DDBJ whole genome shotgun (WGS) entry which is preliminary data.</text>
</comment>
<keyword evidence="1" id="KW-0812">Transmembrane</keyword>